<feature type="compositionally biased region" description="Polar residues" evidence="1">
    <location>
        <begin position="1278"/>
        <end position="1289"/>
    </location>
</feature>
<feature type="compositionally biased region" description="Basic and acidic residues" evidence="1">
    <location>
        <begin position="285"/>
        <end position="295"/>
    </location>
</feature>
<feature type="compositionally biased region" description="Polar residues" evidence="1">
    <location>
        <begin position="1195"/>
        <end position="1217"/>
    </location>
</feature>
<feature type="region of interest" description="Disordered" evidence="1">
    <location>
        <begin position="861"/>
        <end position="1072"/>
    </location>
</feature>
<proteinExistence type="predicted"/>
<feature type="region of interest" description="Disordered" evidence="1">
    <location>
        <begin position="553"/>
        <end position="691"/>
    </location>
</feature>
<feature type="region of interest" description="Disordered" evidence="1">
    <location>
        <begin position="704"/>
        <end position="816"/>
    </location>
</feature>
<evidence type="ECO:0008006" key="4">
    <source>
        <dbReference type="Google" id="ProtNLM"/>
    </source>
</evidence>
<name>A0A6A1VZC4_9ROSI</name>
<dbReference type="OrthoDB" id="767933at2759"/>
<feature type="compositionally biased region" description="Basic and acidic residues" evidence="1">
    <location>
        <begin position="607"/>
        <end position="621"/>
    </location>
</feature>
<organism evidence="2 3">
    <name type="scientific">Morella rubra</name>
    <name type="common">Chinese bayberry</name>
    <dbReference type="NCBI Taxonomy" id="262757"/>
    <lineage>
        <taxon>Eukaryota</taxon>
        <taxon>Viridiplantae</taxon>
        <taxon>Streptophyta</taxon>
        <taxon>Embryophyta</taxon>
        <taxon>Tracheophyta</taxon>
        <taxon>Spermatophyta</taxon>
        <taxon>Magnoliopsida</taxon>
        <taxon>eudicotyledons</taxon>
        <taxon>Gunneridae</taxon>
        <taxon>Pentapetalae</taxon>
        <taxon>rosids</taxon>
        <taxon>fabids</taxon>
        <taxon>Fagales</taxon>
        <taxon>Myricaceae</taxon>
        <taxon>Morella</taxon>
    </lineage>
</organism>
<feature type="compositionally biased region" description="Basic and acidic residues" evidence="1">
    <location>
        <begin position="639"/>
        <end position="657"/>
    </location>
</feature>
<feature type="region of interest" description="Disordered" evidence="1">
    <location>
        <begin position="474"/>
        <end position="528"/>
    </location>
</feature>
<protein>
    <recommendedName>
        <fullName evidence="4">COP1-interacting protein 7</fullName>
    </recommendedName>
</protein>
<feature type="region of interest" description="Disordered" evidence="1">
    <location>
        <begin position="1142"/>
        <end position="1298"/>
    </location>
</feature>
<dbReference type="EMBL" id="RXIC02000021">
    <property type="protein sequence ID" value="KAB1218319.1"/>
    <property type="molecule type" value="Genomic_DNA"/>
</dbReference>
<evidence type="ECO:0000256" key="1">
    <source>
        <dbReference type="SAM" id="MobiDB-lite"/>
    </source>
</evidence>
<feature type="compositionally biased region" description="Polar residues" evidence="1">
    <location>
        <begin position="479"/>
        <end position="489"/>
    </location>
</feature>
<reference evidence="2 3" key="1">
    <citation type="journal article" date="2019" name="Plant Biotechnol. J.">
        <title>The red bayberry genome and genetic basis of sex determination.</title>
        <authorList>
            <person name="Jia H.M."/>
            <person name="Jia H.J."/>
            <person name="Cai Q.L."/>
            <person name="Wang Y."/>
            <person name="Zhao H.B."/>
            <person name="Yang W.F."/>
            <person name="Wang G.Y."/>
            <person name="Li Y.H."/>
            <person name="Zhan D.L."/>
            <person name="Shen Y.T."/>
            <person name="Niu Q.F."/>
            <person name="Chang L."/>
            <person name="Qiu J."/>
            <person name="Zhao L."/>
            <person name="Xie H.B."/>
            <person name="Fu W.Y."/>
            <person name="Jin J."/>
            <person name="Li X.W."/>
            <person name="Jiao Y."/>
            <person name="Zhou C.C."/>
            <person name="Tu T."/>
            <person name="Chai C.Y."/>
            <person name="Gao J.L."/>
            <person name="Fan L.J."/>
            <person name="van de Weg E."/>
            <person name="Wang J.Y."/>
            <person name="Gao Z.S."/>
        </authorList>
    </citation>
    <scope>NUCLEOTIDE SEQUENCE [LARGE SCALE GENOMIC DNA]</scope>
    <source>
        <tissue evidence="2">Leaves</tissue>
    </source>
</reference>
<evidence type="ECO:0000313" key="2">
    <source>
        <dbReference type="EMBL" id="KAB1218319.1"/>
    </source>
</evidence>
<keyword evidence="3" id="KW-1185">Reference proteome</keyword>
<feature type="compositionally biased region" description="Polar residues" evidence="1">
    <location>
        <begin position="1236"/>
        <end position="1251"/>
    </location>
</feature>
<accession>A0A6A1VZC4</accession>
<feature type="region of interest" description="Disordered" evidence="1">
    <location>
        <begin position="1346"/>
        <end position="1395"/>
    </location>
</feature>
<feature type="compositionally biased region" description="Polar residues" evidence="1">
    <location>
        <begin position="714"/>
        <end position="730"/>
    </location>
</feature>
<feature type="compositionally biased region" description="Polar residues" evidence="1">
    <location>
        <begin position="230"/>
        <end position="245"/>
    </location>
</feature>
<dbReference type="PANTHER" id="PTHR31008:SF15">
    <property type="entry name" value="GPI-ANCHORED ADHESIN-LIKE PROTEIN"/>
    <property type="match status" value="1"/>
</dbReference>
<feature type="compositionally biased region" description="Basic and acidic residues" evidence="1">
    <location>
        <begin position="671"/>
        <end position="686"/>
    </location>
</feature>
<feature type="compositionally biased region" description="Low complexity" evidence="1">
    <location>
        <begin position="583"/>
        <end position="595"/>
    </location>
</feature>
<feature type="compositionally biased region" description="Basic and acidic residues" evidence="1">
    <location>
        <begin position="1050"/>
        <end position="1064"/>
    </location>
</feature>
<feature type="region of interest" description="Disordered" evidence="1">
    <location>
        <begin position="285"/>
        <end position="325"/>
    </location>
</feature>
<feature type="compositionally biased region" description="Basic and acidic residues" evidence="1">
    <location>
        <begin position="1358"/>
        <end position="1371"/>
    </location>
</feature>
<evidence type="ECO:0000313" key="3">
    <source>
        <dbReference type="Proteomes" id="UP000516437"/>
    </source>
</evidence>
<comment type="caution">
    <text evidence="2">The sequence shown here is derived from an EMBL/GenBank/DDBJ whole genome shotgun (WGS) entry which is preliminary data.</text>
</comment>
<feature type="compositionally biased region" description="Basic and acidic residues" evidence="1">
    <location>
        <begin position="510"/>
        <end position="528"/>
    </location>
</feature>
<feature type="compositionally biased region" description="Polar residues" evidence="1">
    <location>
        <begin position="976"/>
        <end position="992"/>
    </location>
</feature>
<gene>
    <name evidence="2" type="ORF">CJ030_MR3G026199</name>
</gene>
<sequence>MKSDMPLDYAVFQLSPKRSRCELFVSSDGTTEKLASGLVKPFMSHLKVAEEQVALAVQTVKLEVENRKHAETWFTKGTLERFVRFVSTPEVLELVNTFDAEMSQLEAARRIYSQGGGDQPSSALGMLCICSQIRKELLRAIDVRLVALRQDLTTACARASAAGFNPDSVSELQLFADQFGAHRLNEACAKYISLCQRRPDMISTWKPCVDERAVRSSTGSDMSIDDPTEDTTGSQQRPLQLQNKQPAGLDQRQHLPCHLNQSQTFACQQPKSLATTFPARRDFNEKNEPKEERAQPDANALNDKKEESPTETSSVAASQPSRRLSVQDRINLFENKQKENSGGSGGKPILGKPVELRRLSSDVTSGPAAVDRAVLRRWSGASDMSIDLTGEKKDVESPLCTPSSAAAILQDKSDDIFSSACEDKEHRGLNDTESLSKVEARCDSDKVGDGGLKDQAEVQSHVGGVLGKDKEVAVKGPTNRKNQAGSQPQFRGFPGKAGPAGLNNQGVSQEKLKVSSRSEERCGEAKDQMGVEMQSKGFLDQTEVAGLKNQLGSFASKAGDGPEDGGFVNKVEDSVLRDPPVIQSRSRSSQSHSHSLSGQFDGVSGLKHKETTSAQLKKVEGDQFDVQPRWRSFTGELDEVGKKELRSSDREQMKVEDSGVQSMKFQKPVSARREQIKKSQGRRDEIGSAYENLNLDYPDEKISETESISMSTTVQSELVQRSRQSKGNQELNDELKMKADELEKLFAEHKLRVPGDQSSSARRNKPADKQMEQASNSQYRKSAVGETAPAQLPAKNSVIEGAGGSIVTDKFNTPSPLMKMVNNQDYGGTLRKNFSELNSRDESRGKFYDKYMLKRDAKLREEWSSKRPEKEAKMKAMHDNLERSRAEMMAKFSVSADKQDSLSSARQRAEKLRSFNSRTSMKREQHPIDSLQSEDDEDLSKFPGQKFYGQDRFFNEPSRGDVASRSAHTKKLMPSRNMSSSTPRTTTNSGPRSSAKVSNSSSGKRRMPSENPLAQSVPNFSDFRKENTKPSGVGKTTTRPQPRSFGRSKSTTDEIPTAKEENPRRSQALRKSFGNPVEFKDLSLLNSDSSVLAPLEFDKEQTEQGLYEKFPKNVDSKPFLRKGNGIGPGSGASLSKLKASLASETLENEDESDELPSEAEESMEMVKGEEEEELEIMPVEDPGYMDNGKTRLSQESDNLANSGSENGDSMRSLSQVDPASVSDLPATEPSIFHSAGSLQDSPAESPVSWNSRSHHPFSFPHETSDIDASVDSPIGSPASWNSHSLTQSEADAARMRKKWGTAQKPIVVANSSQNQSRKDVTKGFKRLLKFGRKSRGADSLVDWISATTSEGDDDTEDGRDAANRSSEDLRKSRMGFSQGHPSDDSFNESEFNDRGNLVYLCFD</sequence>
<feature type="compositionally biased region" description="Low complexity" evidence="1">
    <location>
        <begin position="993"/>
        <end position="1002"/>
    </location>
</feature>
<feature type="compositionally biased region" description="Basic and acidic residues" evidence="1">
    <location>
        <begin position="861"/>
        <end position="888"/>
    </location>
</feature>
<feature type="compositionally biased region" description="Polar residues" evidence="1">
    <location>
        <begin position="310"/>
        <end position="324"/>
    </location>
</feature>
<dbReference type="Proteomes" id="UP000516437">
    <property type="component" value="Chromosome 3"/>
</dbReference>
<feature type="region of interest" description="Disordered" evidence="1">
    <location>
        <begin position="215"/>
        <end position="250"/>
    </location>
</feature>
<dbReference type="PANTHER" id="PTHR31008">
    <property type="entry name" value="COP1-INTERACTING PROTEIN-RELATED"/>
    <property type="match status" value="1"/>
</dbReference>
<feature type="compositionally biased region" description="Acidic residues" evidence="1">
    <location>
        <begin position="1146"/>
        <end position="1175"/>
    </location>
</feature>
<feature type="compositionally biased region" description="Basic and acidic residues" evidence="1">
    <location>
        <begin position="733"/>
        <end position="753"/>
    </location>
</feature>